<feature type="region of interest" description="Disordered" evidence="8">
    <location>
        <begin position="509"/>
        <end position="537"/>
    </location>
</feature>
<dbReference type="EMBL" id="MU006809">
    <property type="protein sequence ID" value="KAF2635181.1"/>
    <property type="molecule type" value="Genomic_DNA"/>
</dbReference>
<feature type="transmembrane region" description="Helical" evidence="9">
    <location>
        <begin position="406"/>
        <end position="428"/>
    </location>
</feature>
<dbReference type="InterPro" id="IPR005828">
    <property type="entry name" value="MFS_sugar_transport-like"/>
</dbReference>
<dbReference type="Pfam" id="PF00083">
    <property type="entry name" value="Sugar_tr"/>
    <property type="match status" value="1"/>
</dbReference>
<evidence type="ECO:0000256" key="4">
    <source>
        <dbReference type="ARBA" id="ARBA00022692"/>
    </source>
</evidence>
<dbReference type="NCBIfam" id="TIGR00879">
    <property type="entry name" value="SP"/>
    <property type="match status" value="1"/>
</dbReference>
<dbReference type="FunFam" id="1.20.1250.20:FF:000061">
    <property type="entry name" value="MFS sugar transporter"/>
    <property type="match status" value="1"/>
</dbReference>
<sequence length="537" mass="58506">MPTFLGMSGRPLGIAITVILTFGFVLVGYDQGVMSGVITQPLWIENFPAVKGDATLLGFVVAVYDIGCLLGALFCMALGDKLGRKRSCFTGGSLVILGVIIQVASVRGSNANGALAQFIIGRVITGIGNGVNMASMPVLQAELSHQARGSLVCLECGLIATGTMLSYWLNYGVRNYKDSMTWRFPIAFQIAPALLYIAGVNFIPESPRWLCKVDRVEKAIYVLAAVNGETLEGKHTSDDLRAIVDSISLEQKIGAAFRIKDLVAGGPSQHWRRVIIGISSQFFQQIGGCNAIIYYFPILFQSSLGETQERSLLLGGVNMIVYAVFSLVSFFTVEWFGRRKLFLTGSIGQCISMVITFGCLIPGTVSAANGAALGLFLYIAFFGATYLTVPWLYATEINPLRIRAKGAALANIVNWSINFLVVMVTPIMVANIGWGTYVFFAVVNALFVPFVYFFYPETAKRSLEEIDLIFAKGYVEKISYVKAGKELPPLSVEDMKRLAVQYGLSDHDIKTSRPESENELEKASTEVINGGVHNEKV</sequence>
<dbReference type="PANTHER" id="PTHR48022:SF69">
    <property type="entry name" value="SUGAR TRANSPORTER"/>
    <property type="match status" value="1"/>
</dbReference>
<feature type="transmembrane region" description="Helical" evidence="9">
    <location>
        <begin position="56"/>
        <end position="76"/>
    </location>
</feature>
<name>A0A6A6RL43_9PLEO</name>
<feature type="transmembrane region" description="Helical" evidence="9">
    <location>
        <begin position="312"/>
        <end position="334"/>
    </location>
</feature>
<dbReference type="InterPro" id="IPR005829">
    <property type="entry name" value="Sugar_transporter_CS"/>
</dbReference>
<feature type="transmembrane region" description="Helical" evidence="9">
    <location>
        <begin position="371"/>
        <end position="394"/>
    </location>
</feature>
<protein>
    <submittedName>
        <fullName evidence="11">General substrate transporter</fullName>
    </submittedName>
</protein>
<evidence type="ECO:0000256" key="1">
    <source>
        <dbReference type="ARBA" id="ARBA00004141"/>
    </source>
</evidence>
<keyword evidence="12" id="KW-1185">Reference proteome</keyword>
<dbReference type="PROSITE" id="PS50850">
    <property type="entry name" value="MFS"/>
    <property type="match status" value="1"/>
</dbReference>
<dbReference type="GO" id="GO:0015793">
    <property type="term" value="P:glycerol transmembrane transport"/>
    <property type="evidence" value="ECO:0007669"/>
    <property type="project" value="TreeGrafter"/>
</dbReference>
<feature type="transmembrane region" description="Helical" evidence="9">
    <location>
        <begin position="118"/>
        <end position="139"/>
    </location>
</feature>
<keyword evidence="6 9" id="KW-0472">Membrane</keyword>
<dbReference type="InterPro" id="IPR036259">
    <property type="entry name" value="MFS_trans_sf"/>
</dbReference>
<feature type="transmembrane region" description="Helical" evidence="9">
    <location>
        <begin position="182"/>
        <end position="203"/>
    </location>
</feature>
<evidence type="ECO:0000256" key="7">
    <source>
        <dbReference type="RuleBase" id="RU003346"/>
    </source>
</evidence>
<feature type="transmembrane region" description="Helical" evidence="9">
    <location>
        <begin position="434"/>
        <end position="455"/>
    </location>
</feature>
<keyword evidence="5 9" id="KW-1133">Transmembrane helix</keyword>
<proteinExistence type="inferred from homology"/>
<dbReference type="Proteomes" id="UP000799753">
    <property type="component" value="Unassembled WGS sequence"/>
</dbReference>
<dbReference type="InterPro" id="IPR050360">
    <property type="entry name" value="MFS_Sugar_Transporters"/>
</dbReference>
<organism evidence="11 12">
    <name type="scientific">Massarina eburnea CBS 473.64</name>
    <dbReference type="NCBI Taxonomy" id="1395130"/>
    <lineage>
        <taxon>Eukaryota</taxon>
        <taxon>Fungi</taxon>
        <taxon>Dikarya</taxon>
        <taxon>Ascomycota</taxon>
        <taxon>Pezizomycotina</taxon>
        <taxon>Dothideomycetes</taxon>
        <taxon>Pleosporomycetidae</taxon>
        <taxon>Pleosporales</taxon>
        <taxon>Massarineae</taxon>
        <taxon>Massarinaceae</taxon>
        <taxon>Massarina</taxon>
    </lineage>
</organism>
<feature type="transmembrane region" description="Helical" evidence="9">
    <location>
        <begin position="151"/>
        <end position="170"/>
    </location>
</feature>
<evidence type="ECO:0000313" key="12">
    <source>
        <dbReference type="Proteomes" id="UP000799753"/>
    </source>
</evidence>
<evidence type="ECO:0000256" key="3">
    <source>
        <dbReference type="ARBA" id="ARBA00022448"/>
    </source>
</evidence>
<evidence type="ECO:0000313" key="11">
    <source>
        <dbReference type="EMBL" id="KAF2635181.1"/>
    </source>
</evidence>
<evidence type="ECO:0000256" key="6">
    <source>
        <dbReference type="ARBA" id="ARBA00023136"/>
    </source>
</evidence>
<dbReference type="PANTHER" id="PTHR48022">
    <property type="entry name" value="PLASTIDIC GLUCOSE TRANSPORTER 4"/>
    <property type="match status" value="1"/>
</dbReference>
<dbReference type="PRINTS" id="PR00171">
    <property type="entry name" value="SUGRTRNSPORT"/>
</dbReference>
<feature type="compositionally biased region" description="Basic and acidic residues" evidence="8">
    <location>
        <begin position="509"/>
        <end position="524"/>
    </location>
</feature>
<reference evidence="11" key="1">
    <citation type="journal article" date="2020" name="Stud. Mycol.">
        <title>101 Dothideomycetes genomes: a test case for predicting lifestyles and emergence of pathogens.</title>
        <authorList>
            <person name="Haridas S."/>
            <person name="Albert R."/>
            <person name="Binder M."/>
            <person name="Bloem J."/>
            <person name="Labutti K."/>
            <person name="Salamov A."/>
            <person name="Andreopoulos B."/>
            <person name="Baker S."/>
            <person name="Barry K."/>
            <person name="Bills G."/>
            <person name="Bluhm B."/>
            <person name="Cannon C."/>
            <person name="Castanera R."/>
            <person name="Culley D."/>
            <person name="Daum C."/>
            <person name="Ezra D."/>
            <person name="Gonzalez J."/>
            <person name="Henrissat B."/>
            <person name="Kuo A."/>
            <person name="Liang C."/>
            <person name="Lipzen A."/>
            <person name="Lutzoni F."/>
            <person name="Magnuson J."/>
            <person name="Mondo S."/>
            <person name="Nolan M."/>
            <person name="Ohm R."/>
            <person name="Pangilinan J."/>
            <person name="Park H.-J."/>
            <person name="Ramirez L."/>
            <person name="Alfaro M."/>
            <person name="Sun H."/>
            <person name="Tritt A."/>
            <person name="Yoshinaga Y."/>
            <person name="Zwiers L.-H."/>
            <person name="Turgeon B."/>
            <person name="Goodwin S."/>
            <person name="Spatafora J."/>
            <person name="Crous P."/>
            <person name="Grigoriev I."/>
        </authorList>
    </citation>
    <scope>NUCLEOTIDE SEQUENCE</scope>
    <source>
        <strain evidence="11">CBS 473.64</strain>
    </source>
</reference>
<evidence type="ECO:0000256" key="5">
    <source>
        <dbReference type="ARBA" id="ARBA00022989"/>
    </source>
</evidence>
<dbReference type="Gene3D" id="1.20.1250.20">
    <property type="entry name" value="MFS general substrate transporter like domains"/>
    <property type="match status" value="1"/>
</dbReference>
<feature type="domain" description="Major facilitator superfamily (MFS) profile" evidence="10">
    <location>
        <begin position="16"/>
        <end position="459"/>
    </location>
</feature>
<dbReference type="OrthoDB" id="6133115at2759"/>
<dbReference type="AlphaFoldDB" id="A0A6A6RL43"/>
<evidence type="ECO:0000259" key="10">
    <source>
        <dbReference type="PROSITE" id="PS50850"/>
    </source>
</evidence>
<evidence type="ECO:0000256" key="2">
    <source>
        <dbReference type="ARBA" id="ARBA00010992"/>
    </source>
</evidence>
<evidence type="ECO:0000256" key="9">
    <source>
        <dbReference type="SAM" id="Phobius"/>
    </source>
</evidence>
<feature type="transmembrane region" description="Helical" evidence="9">
    <location>
        <begin position="12"/>
        <end position="29"/>
    </location>
</feature>
<comment type="subcellular location">
    <subcellularLocation>
        <location evidence="1">Membrane</location>
        <topology evidence="1">Multi-pass membrane protein</topology>
    </subcellularLocation>
</comment>
<feature type="transmembrane region" description="Helical" evidence="9">
    <location>
        <begin position="282"/>
        <end position="300"/>
    </location>
</feature>
<feature type="transmembrane region" description="Helical" evidence="9">
    <location>
        <begin position="88"/>
        <end position="106"/>
    </location>
</feature>
<dbReference type="GO" id="GO:0005351">
    <property type="term" value="F:carbohydrate:proton symporter activity"/>
    <property type="evidence" value="ECO:0007669"/>
    <property type="project" value="TreeGrafter"/>
</dbReference>
<accession>A0A6A6RL43</accession>
<dbReference type="InterPro" id="IPR020846">
    <property type="entry name" value="MFS_dom"/>
</dbReference>
<dbReference type="SUPFAM" id="SSF103473">
    <property type="entry name" value="MFS general substrate transporter"/>
    <property type="match status" value="1"/>
</dbReference>
<dbReference type="GO" id="GO:0016020">
    <property type="term" value="C:membrane"/>
    <property type="evidence" value="ECO:0007669"/>
    <property type="project" value="UniProtKB-SubCell"/>
</dbReference>
<keyword evidence="4 9" id="KW-0812">Transmembrane</keyword>
<gene>
    <name evidence="11" type="ORF">P280DRAFT_412116</name>
</gene>
<evidence type="ECO:0000256" key="8">
    <source>
        <dbReference type="SAM" id="MobiDB-lite"/>
    </source>
</evidence>
<feature type="transmembrane region" description="Helical" evidence="9">
    <location>
        <begin position="341"/>
        <end position="365"/>
    </location>
</feature>
<keyword evidence="3 7" id="KW-0813">Transport</keyword>
<dbReference type="InterPro" id="IPR003663">
    <property type="entry name" value="Sugar/inositol_transpt"/>
</dbReference>
<comment type="similarity">
    <text evidence="2 7">Belongs to the major facilitator superfamily. Sugar transporter (TC 2.A.1.1) family.</text>
</comment>
<dbReference type="PROSITE" id="PS00216">
    <property type="entry name" value="SUGAR_TRANSPORT_1"/>
    <property type="match status" value="1"/>
</dbReference>